<dbReference type="NCBIfam" id="TIGR02378">
    <property type="entry name" value="nirD_assim_sml"/>
    <property type="match status" value="1"/>
</dbReference>
<reference evidence="23" key="1">
    <citation type="journal article" date="2021" name="New Phytol.">
        <title>Evolutionary innovations through gain and loss of genes in the ectomycorrhizal Boletales.</title>
        <authorList>
            <person name="Wu G."/>
            <person name="Miyauchi S."/>
            <person name="Morin E."/>
            <person name="Kuo A."/>
            <person name="Drula E."/>
            <person name="Varga T."/>
            <person name="Kohler A."/>
            <person name="Feng B."/>
            <person name="Cao Y."/>
            <person name="Lipzen A."/>
            <person name="Daum C."/>
            <person name="Hundley H."/>
            <person name="Pangilinan J."/>
            <person name="Johnson J."/>
            <person name="Barry K."/>
            <person name="LaButti K."/>
            <person name="Ng V."/>
            <person name="Ahrendt S."/>
            <person name="Min B."/>
            <person name="Choi I.G."/>
            <person name="Park H."/>
            <person name="Plett J.M."/>
            <person name="Magnuson J."/>
            <person name="Spatafora J.W."/>
            <person name="Nagy L.G."/>
            <person name="Henrissat B."/>
            <person name="Grigoriev I.V."/>
            <person name="Yang Z.L."/>
            <person name="Xu J."/>
            <person name="Martin F.M."/>
        </authorList>
    </citation>
    <scope>NUCLEOTIDE SEQUENCE</scope>
    <source>
        <strain evidence="23">KKN 215</strain>
    </source>
</reference>
<dbReference type="Pfam" id="PF13806">
    <property type="entry name" value="Rieske_2"/>
    <property type="match status" value="1"/>
</dbReference>
<keyword evidence="15" id="KW-0534">Nitrate assimilation</keyword>
<evidence type="ECO:0000256" key="14">
    <source>
        <dbReference type="ARBA" id="ARBA00023014"/>
    </source>
</evidence>
<dbReference type="GO" id="GO:0015980">
    <property type="term" value="P:energy derivation by oxidation of organic compounds"/>
    <property type="evidence" value="ECO:0007669"/>
    <property type="project" value="UniProtKB-ARBA"/>
</dbReference>
<dbReference type="GO" id="GO:0042128">
    <property type="term" value="P:nitrate assimilation"/>
    <property type="evidence" value="ECO:0007669"/>
    <property type="project" value="UniProtKB-UniPathway"/>
</dbReference>
<evidence type="ECO:0000256" key="8">
    <source>
        <dbReference type="ARBA" id="ARBA00022630"/>
    </source>
</evidence>
<evidence type="ECO:0000256" key="15">
    <source>
        <dbReference type="ARBA" id="ARBA00023063"/>
    </source>
</evidence>
<gene>
    <name evidence="23" type="ORF">BXZ70DRAFT_952514</name>
</gene>
<dbReference type="SUPFAM" id="SSF50022">
    <property type="entry name" value="ISP domain"/>
    <property type="match status" value="1"/>
</dbReference>
<comment type="pathway">
    <text evidence="4">Nitrogen metabolism; nitrate reduction (assimilation).</text>
</comment>
<dbReference type="EMBL" id="JAEVFJ010000034">
    <property type="protein sequence ID" value="KAH8091840.1"/>
    <property type="molecule type" value="Genomic_DNA"/>
</dbReference>
<dbReference type="FunFam" id="1.10.10.1100:FF:000002">
    <property type="entry name" value="Nitrite reductase large subunit"/>
    <property type="match status" value="1"/>
</dbReference>
<dbReference type="InterPro" id="IPR017941">
    <property type="entry name" value="Rieske_2Fe-2S"/>
</dbReference>
<evidence type="ECO:0000256" key="20">
    <source>
        <dbReference type="ARBA" id="ARBA00070300"/>
    </source>
</evidence>
<dbReference type="PROSITE" id="PS51296">
    <property type="entry name" value="RIESKE"/>
    <property type="match status" value="1"/>
</dbReference>
<evidence type="ECO:0000259" key="22">
    <source>
        <dbReference type="PROSITE" id="PS51296"/>
    </source>
</evidence>
<comment type="similarity">
    <text evidence="5">Belongs to the nitrite and sulfite reductase 4Fe-4S domain family.</text>
</comment>
<dbReference type="Pfam" id="PF07992">
    <property type="entry name" value="Pyr_redox_2"/>
    <property type="match status" value="1"/>
</dbReference>
<evidence type="ECO:0000256" key="5">
    <source>
        <dbReference type="ARBA" id="ARBA00010429"/>
    </source>
</evidence>
<keyword evidence="14" id="KW-0411">Iron-sulfur</keyword>
<evidence type="ECO:0000256" key="7">
    <source>
        <dbReference type="ARBA" id="ARBA00022617"/>
    </source>
</evidence>
<dbReference type="SUPFAM" id="SSF55124">
    <property type="entry name" value="Nitrite/Sulfite reductase N-terminal domain-like"/>
    <property type="match status" value="1"/>
</dbReference>
<keyword evidence="11" id="KW-0274">FAD</keyword>
<comment type="caution">
    <text evidence="23">The sequence shown here is derived from an EMBL/GenBank/DDBJ whole genome shotgun (WGS) entry which is preliminary data.</text>
</comment>
<dbReference type="InterPro" id="IPR012748">
    <property type="entry name" value="Rieske-like_NirD"/>
</dbReference>
<dbReference type="CDD" id="cd19944">
    <property type="entry name" value="NirB_Fer2_BFD-like_2"/>
    <property type="match status" value="1"/>
</dbReference>
<evidence type="ECO:0000313" key="24">
    <source>
        <dbReference type="Proteomes" id="UP000813824"/>
    </source>
</evidence>
<organism evidence="23 24">
    <name type="scientific">Cristinia sonorae</name>
    <dbReference type="NCBI Taxonomy" id="1940300"/>
    <lineage>
        <taxon>Eukaryota</taxon>
        <taxon>Fungi</taxon>
        <taxon>Dikarya</taxon>
        <taxon>Basidiomycota</taxon>
        <taxon>Agaricomycotina</taxon>
        <taxon>Agaricomycetes</taxon>
        <taxon>Agaricomycetidae</taxon>
        <taxon>Agaricales</taxon>
        <taxon>Pleurotineae</taxon>
        <taxon>Stephanosporaceae</taxon>
        <taxon>Cristinia</taxon>
    </lineage>
</organism>
<evidence type="ECO:0000256" key="9">
    <source>
        <dbReference type="ARBA" id="ARBA00022714"/>
    </source>
</evidence>
<dbReference type="InterPro" id="IPR023753">
    <property type="entry name" value="FAD/NAD-binding_dom"/>
</dbReference>
<comment type="catalytic activity">
    <reaction evidence="18">
        <text>NH4(+) + 3 NADP(+) + 2 H2O = nitrite + 3 NADPH + 5 H(+)</text>
        <dbReference type="Rhea" id="RHEA:24632"/>
        <dbReference type="ChEBI" id="CHEBI:15377"/>
        <dbReference type="ChEBI" id="CHEBI:15378"/>
        <dbReference type="ChEBI" id="CHEBI:16301"/>
        <dbReference type="ChEBI" id="CHEBI:28938"/>
        <dbReference type="ChEBI" id="CHEBI:57783"/>
        <dbReference type="ChEBI" id="CHEBI:58349"/>
        <dbReference type="EC" id="1.7.1.4"/>
    </reaction>
</comment>
<keyword evidence="12" id="KW-0560">Oxidoreductase</keyword>
<dbReference type="InterPro" id="IPR052034">
    <property type="entry name" value="NasD-like"/>
</dbReference>
<keyword evidence="13" id="KW-0408">Iron</keyword>
<comment type="cofactor">
    <cofactor evidence="2">
        <name>[4Fe-4S] cluster</name>
        <dbReference type="ChEBI" id="CHEBI:49883"/>
    </cofactor>
</comment>
<comment type="cofactor">
    <cofactor evidence="16">
        <name>[2Fe-2S] cluster</name>
        <dbReference type="ChEBI" id="CHEBI:190135"/>
    </cofactor>
</comment>
<keyword evidence="10" id="KW-0479">Metal-binding</keyword>
<dbReference type="InterPro" id="IPR006067">
    <property type="entry name" value="NO2/SO3_Rdtase_4Fe4S_dom"/>
</dbReference>
<dbReference type="UniPathway" id="UPA00653"/>
<keyword evidence="9" id="KW-0001">2Fe-2S</keyword>
<comment type="cofactor">
    <cofactor evidence="1">
        <name>siroheme</name>
        <dbReference type="ChEBI" id="CHEBI:60052"/>
    </cofactor>
</comment>
<keyword evidence="8" id="KW-0285">Flavoprotein</keyword>
<evidence type="ECO:0000256" key="21">
    <source>
        <dbReference type="SAM" id="MobiDB-lite"/>
    </source>
</evidence>
<dbReference type="Gene3D" id="1.10.10.1100">
    <property type="entry name" value="BFD-like [2Fe-2S]-binding domain"/>
    <property type="match status" value="1"/>
</dbReference>
<keyword evidence="7" id="KW-0349">Heme</keyword>
<dbReference type="Gene3D" id="3.50.50.60">
    <property type="entry name" value="FAD/NAD(P)-binding domain"/>
    <property type="match status" value="2"/>
</dbReference>
<proteinExistence type="inferred from homology"/>
<feature type="region of interest" description="Disordered" evidence="21">
    <location>
        <begin position="374"/>
        <end position="407"/>
    </location>
</feature>
<dbReference type="GO" id="GO:0046872">
    <property type="term" value="F:metal ion binding"/>
    <property type="evidence" value="ECO:0007669"/>
    <property type="project" value="UniProtKB-KW"/>
</dbReference>
<dbReference type="InterPro" id="IPR007419">
    <property type="entry name" value="BFD-like_2Fe2S-bd_dom"/>
</dbReference>
<name>A0A8K0UHF4_9AGAR</name>
<evidence type="ECO:0000256" key="18">
    <source>
        <dbReference type="ARBA" id="ARBA00051413"/>
    </source>
</evidence>
<evidence type="ECO:0000256" key="4">
    <source>
        <dbReference type="ARBA" id="ARBA00005096"/>
    </source>
</evidence>
<dbReference type="EC" id="1.7.1.4" evidence="19"/>
<dbReference type="GO" id="GO:0051537">
    <property type="term" value="F:2 iron, 2 sulfur cluster binding"/>
    <property type="evidence" value="ECO:0007669"/>
    <property type="project" value="UniProtKB-KW"/>
</dbReference>
<dbReference type="FunFam" id="3.30.413.10:FF:000007">
    <property type="entry name" value="Nitrite reductase [NAD(P)H] large subunit"/>
    <property type="match status" value="1"/>
</dbReference>
<dbReference type="SUPFAM" id="SSF56014">
    <property type="entry name" value="Nitrite and sulphite reductase 4Fe-4S domain-like"/>
    <property type="match status" value="1"/>
</dbReference>
<dbReference type="AlphaFoldDB" id="A0A8K0UHF4"/>
<evidence type="ECO:0000256" key="17">
    <source>
        <dbReference type="ARBA" id="ARBA00050114"/>
    </source>
</evidence>
<evidence type="ECO:0000256" key="19">
    <source>
        <dbReference type="ARBA" id="ARBA00066907"/>
    </source>
</evidence>
<evidence type="ECO:0000256" key="2">
    <source>
        <dbReference type="ARBA" id="ARBA00001966"/>
    </source>
</evidence>
<comment type="catalytic activity">
    <reaction evidence="17">
        <text>NH4(+) + 3 NAD(+) + 2 H2O = nitrite + 3 NADH + 5 H(+)</text>
        <dbReference type="Rhea" id="RHEA:24628"/>
        <dbReference type="ChEBI" id="CHEBI:15377"/>
        <dbReference type="ChEBI" id="CHEBI:15378"/>
        <dbReference type="ChEBI" id="CHEBI:16301"/>
        <dbReference type="ChEBI" id="CHEBI:28938"/>
        <dbReference type="ChEBI" id="CHEBI:57540"/>
        <dbReference type="ChEBI" id="CHEBI:57945"/>
        <dbReference type="EC" id="1.7.1.4"/>
    </reaction>
</comment>
<sequence length="1171" mass="127332">MVNQDETKVIFVAGLGMVGIAFIEKILNLDEARRYKVVTCGEEVHLAYNRVALTEYFQHRNIEKLYLNPPDWYASQSPSRFTFHTSETVLSLNTANHTVTTDKRSISYDYCVLATGSEAALPSYASPNVQGVFVYRNIADLEGLLAYAGLEGRGKGGKVAVIGGGLLGLEAAKAAYDLETISTVTIVNRRSYPLSRQLDAHGGEIVLRRIEALGVEVLTNASPTGLVTIQDGDETVLAGLTMQDGSTLTCDIVIFAIGITPRDDLARASGIQCQPKHGIVVNDFLQTSAPDVFAIGECASWKGETYGLIGPGVEMADILAFNLTQTETSVGGFKKRQMNPPDLSTKLKLMGVDVASFGDFFAEQRLGTRSSPVVTTFPIKKPSPATSVPLSHNQQNPNKPRSGEKRRVWELVDSTTAQPSTNDGPALEVAVEGRTEAIGSGIGSERDHEAGDKSTPQKKHGQRAAAEGPVETLTYRDPFAGVYKKYIFSSDGRYLLGGMMVGDTSDYVKLVSLVKKKKALEVPPSEFVLGSNSGKDESGADLDDDTQICSCHNVTKGDIVACVKNGVDTLNAIKSKTKAGTGCGGCMPLVTNIFKAEMKKAGAEVSNNLCPHFTMTRADIFNVARIKKLKSFPEIMSALGVNKTAIGCEVCKPTIGSILSSLYNEHVMEAVHHANQDTNDRFMANIQRNGTFSVVPRVPAGEITPDKLIVLGQVAKKYGLYTKITGGQRIDLFGAQKPDLPSIWKELIDAGFESGHAYGKALRTVKSCVGTSWCRYGVGDSVGLAIQLEERYKGIRSPHKFKGGVSGCVRECAEAQNKDFGLIATDKGWNIFVCGNGGANPRHATLFAQDVPPSKVIRILDRFIIYYIRTADKLMRTARWLESMEGGIEKLRKVILEDELGICEDLEAEMDELVGTYYDEWRAVVSDPQRQKQFRQFINTDERQPQVETIAERGQTRPANWAKTFPPAHIKAEQITTPKEQWEWHKMAKVSDLTPTDVGTTSCAVRYGDSQLAIFHVPRKGYFATQQMCPHKRAFVLEHGLIGDDPNSGAVYVSCPMHKRNFTLTTGECLNDDSYSILAFEVKVSETQSDDPDILVLLPPISSLDTVIGTSKWMVRQATAELFDRAGEKGTIEIVGPDAGPQMDEGGGGGGVEMSAGCAGSTTCADPKLDW</sequence>
<dbReference type="PRINTS" id="PR00397">
    <property type="entry name" value="SIROHAEM"/>
</dbReference>
<accession>A0A8K0UHF4</accession>
<evidence type="ECO:0000256" key="13">
    <source>
        <dbReference type="ARBA" id="ARBA00023004"/>
    </source>
</evidence>
<protein>
    <recommendedName>
        <fullName evidence="20">Nitrite reductase [NAD(P)H]</fullName>
        <ecNumber evidence="19">1.7.1.4</ecNumber>
    </recommendedName>
</protein>
<dbReference type="GO" id="GO:0020037">
    <property type="term" value="F:heme binding"/>
    <property type="evidence" value="ECO:0007669"/>
    <property type="project" value="InterPro"/>
</dbReference>
<evidence type="ECO:0000256" key="16">
    <source>
        <dbReference type="ARBA" id="ARBA00034078"/>
    </source>
</evidence>
<evidence type="ECO:0000313" key="23">
    <source>
        <dbReference type="EMBL" id="KAH8091840.1"/>
    </source>
</evidence>
<dbReference type="PRINTS" id="PR00368">
    <property type="entry name" value="FADPNR"/>
</dbReference>
<evidence type="ECO:0000256" key="10">
    <source>
        <dbReference type="ARBA" id="ARBA00022723"/>
    </source>
</evidence>
<dbReference type="InterPro" id="IPR006066">
    <property type="entry name" value="NO2/SO3_Rdtase_FeS/sirohaem_BS"/>
</dbReference>
<dbReference type="GO" id="GO:0008942">
    <property type="term" value="F:nitrite reductase [NAD(P)H] activity"/>
    <property type="evidence" value="ECO:0007669"/>
    <property type="project" value="UniProtKB-EC"/>
</dbReference>
<dbReference type="Proteomes" id="UP000813824">
    <property type="component" value="Unassembled WGS sequence"/>
</dbReference>
<feature type="compositionally biased region" description="Polar residues" evidence="21">
    <location>
        <begin position="384"/>
        <end position="399"/>
    </location>
</feature>
<dbReference type="InterPro" id="IPR036188">
    <property type="entry name" value="FAD/NAD-bd_sf"/>
</dbReference>
<dbReference type="InterPro" id="IPR036922">
    <property type="entry name" value="Rieske_2Fe-2S_sf"/>
</dbReference>
<dbReference type="PANTHER" id="PTHR43809:SF1">
    <property type="entry name" value="NITRITE REDUCTASE (NADH) LARGE SUBUNIT"/>
    <property type="match status" value="1"/>
</dbReference>
<dbReference type="Pfam" id="PF03460">
    <property type="entry name" value="NIR_SIR_ferr"/>
    <property type="match status" value="1"/>
</dbReference>
<dbReference type="GO" id="GO:0051539">
    <property type="term" value="F:4 iron, 4 sulfur cluster binding"/>
    <property type="evidence" value="ECO:0007669"/>
    <property type="project" value="UniProtKB-KW"/>
</dbReference>
<feature type="domain" description="Rieske" evidence="22">
    <location>
        <begin position="985"/>
        <end position="1096"/>
    </location>
</feature>
<keyword evidence="6" id="KW-0004">4Fe-4S</keyword>
<dbReference type="PROSITE" id="PS00365">
    <property type="entry name" value="NIR_SIR"/>
    <property type="match status" value="1"/>
</dbReference>
<dbReference type="InterPro" id="IPR041854">
    <property type="entry name" value="BFD-like_2Fe2S-bd_dom_sf"/>
</dbReference>
<evidence type="ECO:0000256" key="12">
    <source>
        <dbReference type="ARBA" id="ARBA00023002"/>
    </source>
</evidence>
<feature type="region of interest" description="Disordered" evidence="21">
    <location>
        <begin position="439"/>
        <end position="468"/>
    </location>
</feature>
<dbReference type="CDD" id="cd03529">
    <property type="entry name" value="Rieske_NirD"/>
    <property type="match status" value="1"/>
</dbReference>
<evidence type="ECO:0000256" key="11">
    <source>
        <dbReference type="ARBA" id="ARBA00022827"/>
    </source>
</evidence>
<dbReference type="Gene3D" id="2.102.10.10">
    <property type="entry name" value="Rieske [2Fe-2S] iron-sulphur domain"/>
    <property type="match status" value="1"/>
</dbReference>
<keyword evidence="24" id="KW-1185">Reference proteome</keyword>
<dbReference type="PANTHER" id="PTHR43809">
    <property type="entry name" value="NITRITE REDUCTASE (NADH) LARGE SUBUNIT"/>
    <property type="match status" value="1"/>
</dbReference>
<evidence type="ECO:0000256" key="1">
    <source>
        <dbReference type="ARBA" id="ARBA00001929"/>
    </source>
</evidence>
<dbReference type="Gene3D" id="3.30.413.10">
    <property type="entry name" value="Sulfite Reductase Hemoprotein, domain 1"/>
    <property type="match status" value="1"/>
</dbReference>
<dbReference type="SUPFAM" id="SSF51905">
    <property type="entry name" value="FAD/NAD(P)-binding domain"/>
    <property type="match status" value="1"/>
</dbReference>
<comment type="cofactor">
    <cofactor evidence="3">
        <name>FAD</name>
        <dbReference type="ChEBI" id="CHEBI:57692"/>
    </cofactor>
</comment>
<dbReference type="InterPro" id="IPR005117">
    <property type="entry name" value="NiRdtase/SiRdtase_haem-b_fer"/>
</dbReference>
<dbReference type="Pfam" id="PF01077">
    <property type="entry name" value="NIR_SIR"/>
    <property type="match status" value="1"/>
</dbReference>
<dbReference type="Pfam" id="PF04324">
    <property type="entry name" value="Fer2_BFD"/>
    <property type="match status" value="1"/>
</dbReference>
<dbReference type="InterPro" id="IPR036136">
    <property type="entry name" value="Nit/Sulf_reduc_fer-like_dom_sf"/>
</dbReference>
<evidence type="ECO:0000256" key="3">
    <source>
        <dbReference type="ARBA" id="ARBA00001974"/>
    </source>
</evidence>
<dbReference type="OrthoDB" id="432169at2759"/>
<evidence type="ECO:0000256" key="6">
    <source>
        <dbReference type="ARBA" id="ARBA00022485"/>
    </source>
</evidence>
<dbReference type="InterPro" id="IPR045854">
    <property type="entry name" value="NO2/SO3_Rdtase_4Fe4S_sf"/>
</dbReference>